<reference evidence="1 2" key="1">
    <citation type="submission" date="2018-07" db="EMBL/GenBank/DDBJ databases">
        <title>Genomic Encyclopedia of Type Strains, Phase IV (KMG-IV): sequencing the most valuable type-strain genomes for metagenomic binning, comparative biology and taxonomic classification.</title>
        <authorList>
            <person name="Goeker M."/>
        </authorList>
    </citation>
    <scope>NUCLEOTIDE SEQUENCE [LARGE SCALE GENOMIC DNA]</scope>
    <source>
        <strain evidence="1 2">DSM 103736</strain>
    </source>
</reference>
<dbReference type="AlphaFoldDB" id="A0A370Q3N4"/>
<evidence type="ECO:0000313" key="1">
    <source>
        <dbReference type="EMBL" id="RDK82974.1"/>
    </source>
</evidence>
<sequence>MKDYKPRYEELYKYYQVWLTDFTKLTVRSGMCHQNIYHHHTLTVGSLKFPGEEEVIAIVPQCLHRIIYGRAAAPLTVNDDLSVSLFTQEHLLAHHPMLEGILLSECVRLKQRPLANKLISLFRQFGGSELRLKLVWLCWYDLMLGNCLDDWTNNLRFKKDKEMDIWINDRQVENPALTSLMDEYVCFAWRTTAEPLNQASSIVMQGIAASRASFKSRWH</sequence>
<evidence type="ECO:0008006" key="3">
    <source>
        <dbReference type="Google" id="ProtNLM"/>
    </source>
</evidence>
<keyword evidence="2" id="KW-1185">Reference proteome</keyword>
<gene>
    <name evidence="1" type="ORF">C8D90_12111</name>
</gene>
<dbReference type="Proteomes" id="UP000254848">
    <property type="component" value="Unassembled WGS sequence"/>
</dbReference>
<proteinExistence type="predicted"/>
<comment type="caution">
    <text evidence="1">The sequence shown here is derived from an EMBL/GenBank/DDBJ whole genome shotgun (WGS) entry which is preliminary data.</text>
</comment>
<organism evidence="1 2">
    <name type="scientific">Enterobacillus tribolii</name>
    <dbReference type="NCBI Taxonomy" id="1487935"/>
    <lineage>
        <taxon>Bacteria</taxon>
        <taxon>Pseudomonadati</taxon>
        <taxon>Pseudomonadota</taxon>
        <taxon>Gammaproteobacteria</taxon>
        <taxon>Enterobacterales</taxon>
        <taxon>Hafniaceae</taxon>
        <taxon>Enterobacillus</taxon>
    </lineage>
</organism>
<dbReference type="OrthoDB" id="6422160at2"/>
<dbReference type="RefSeq" id="WP_115460540.1">
    <property type="nucleotide sequence ID" value="NZ_QRAP01000021.1"/>
</dbReference>
<dbReference type="EMBL" id="QRAP01000021">
    <property type="protein sequence ID" value="RDK82974.1"/>
    <property type="molecule type" value="Genomic_DNA"/>
</dbReference>
<protein>
    <recommendedName>
        <fullName evidence="3">Malate transporter</fullName>
    </recommendedName>
</protein>
<accession>A0A370Q3N4</accession>
<evidence type="ECO:0000313" key="2">
    <source>
        <dbReference type="Proteomes" id="UP000254848"/>
    </source>
</evidence>
<name>A0A370Q3N4_9GAMM</name>